<organism evidence="1 2">
    <name type="scientific">Vararia minispora EC-137</name>
    <dbReference type="NCBI Taxonomy" id="1314806"/>
    <lineage>
        <taxon>Eukaryota</taxon>
        <taxon>Fungi</taxon>
        <taxon>Dikarya</taxon>
        <taxon>Basidiomycota</taxon>
        <taxon>Agaricomycotina</taxon>
        <taxon>Agaricomycetes</taxon>
        <taxon>Russulales</taxon>
        <taxon>Lachnocladiaceae</taxon>
        <taxon>Vararia</taxon>
    </lineage>
</organism>
<keyword evidence="2" id="KW-1185">Reference proteome</keyword>
<gene>
    <name evidence="1" type="ORF">K488DRAFT_86411</name>
</gene>
<reference evidence="1" key="1">
    <citation type="submission" date="2021-02" db="EMBL/GenBank/DDBJ databases">
        <authorList>
            <consortium name="DOE Joint Genome Institute"/>
            <person name="Ahrendt S."/>
            <person name="Looney B.P."/>
            <person name="Miyauchi S."/>
            <person name="Morin E."/>
            <person name="Drula E."/>
            <person name="Courty P.E."/>
            <person name="Chicoki N."/>
            <person name="Fauchery L."/>
            <person name="Kohler A."/>
            <person name="Kuo A."/>
            <person name="Labutti K."/>
            <person name="Pangilinan J."/>
            <person name="Lipzen A."/>
            <person name="Riley R."/>
            <person name="Andreopoulos W."/>
            <person name="He G."/>
            <person name="Johnson J."/>
            <person name="Barry K.W."/>
            <person name="Grigoriev I.V."/>
            <person name="Nagy L."/>
            <person name="Hibbett D."/>
            <person name="Henrissat B."/>
            <person name="Matheny P.B."/>
            <person name="Labbe J."/>
            <person name="Martin F."/>
        </authorList>
    </citation>
    <scope>NUCLEOTIDE SEQUENCE</scope>
    <source>
        <strain evidence="1">EC-137</strain>
    </source>
</reference>
<protein>
    <submittedName>
        <fullName evidence="1">Uncharacterized protein</fullName>
    </submittedName>
</protein>
<proteinExistence type="predicted"/>
<reference evidence="1" key="2">
    <citation type="journal article" date="2022" name="New Phytol.">
        <title>Evolutionary transition to the ectomycorrhizal habit in the genomes of a hyperdiverse lineage of mushroom-forming fungi.</title>
        <authorList>
            <person name="Looney B."/>
            <person name="Miyauchi S."/>
            <person name="Morin E."/>
            <person name="Drula E."/>
            <person name="Courty P.E."/>
            <person name="Kohler A."/>
            <person name="Kuo A."/>
            <person name="LaButti K."/>
            <person name="Pangilinan J."/>
            <person name="Lipzen A."/>
            <person name="Riley R."/>
            <person name="Andreopoulos W."/>
            <person name="He G."/>
            <person name="Johnson J."/>
            <person name="Nolan M."/>
            <person name="Tritt A."/>
            <person name="Barry K.W."/>
            <person name="Grigoriev I.V."/>
            <person name="Nagy L.G."/>
            <person name="Hibbett D."/>
            <person name="Henrissat B."/>
            <person name="Matheny P.B."/>
            <person name="Labbe J."/>
            <person name="Martin F.M."/>
        </authorList>
    </citation>
    <scope>NUCLEOTIDE SEQUENCE</scope>
    <source>
        <strain evidence="1">EC-137</strain>
    </source>
</reference>
<dbReference type="EMBL" id="MU273565">
    <property type="protein sequence ID" value="KAI0031857.1"/>
    <property type="molecule type" value="Genomic_DNA"/>
</dbReference>
<evidence type="ECO:0000313" key="1">
    <source>
        <dbReference type="EMBL" id="KAI0031857.1"/>
    </source>
</evidence>
<evidence type="ECO:0000313" key="2">
    <source>
        <dbReference type="Proteomes" id="UP000814128"/>
    </source>
</evidence>
<name>A0ACB8QJL6_9AGAM</name>
<sequence>MSVHVDSTSDPSEAHVRSGPPIQPIRIHFEELAAYLAPYFATGHTGWVIAAQKKLKELDNHQFQDVSTDVYDELIRRKNNISPNLGRLSLLTLLMPALSLAILVPVLPNRPDYHPKRNEARRKLCTLPNSRFERLAVDIYHDIKEGVVKDELDIQ</sequence>
<comment type="caution">
    <text evidence="1">The sequence shown here is derived from an EMBL/GenBank/DDBJ whole genome shotgun (WGS) entry which is preliminary data.</text>
</comment>
<dbReference type="Proteomes" id="UP000814128">
    <property type="component" value="Unassembled WGS sequence"/>
</dbReference>
<accession>A0ACB8QJL6</accession>